<feature type="compositionally biased region" description="Polar residues" evidence="1">
    <location>
        <begin position="12"/>
        <end position="22"/>
    </location>
</feature>
<reference evidence="3" key="1">
    <citation type="submission" date="2016-11" db="UniProtKB">
        <authorList>
            <consortium name="WormBaseParasite"/>
        </authorList>
    </citation>
    <scope>IDENTIFICATION</scope>
</reference>
<evidence type="ECO:0000256" key="1">
    <source>
        <dbReference type="SAM" id="MobiDB-lite"/>
    </source>
</evidence>
<accession>A0A1I7X8L2</accession>
<sequence>MFEMMNAKAKENNTQNEAETTPDTEAVVTVRRMSLKEFTGLDPSSKEQIADLSTPSWKSTVSPSLISSYSARRRSVLSNDVLESPSKRLTTQMEESLDLPTAINRVSSLRQRLSQIERQEVISFDDSPVVRLKLLDESRRMSATAKELLSTLCCARAVLEGGDGQPIFIKSTINLQSAVNQLIHALSSIRSPYLRRSIFLFQEV</sequence>
<keyword evidence="2" id="KW-1185">Reference proteome</keyword>
<proteinExistence type="predicted"/>
<evidence type="ECO:0000313" key="2">
    <source>
        <dbReference type="Proteomes" id="UP000095283"/>
    </source>
</evidence>
<protein>
    <submittedName>
        <fullName evidence="3">Focal_AT domain-containing protein</fullName>
    </submittedName>
</protein>
<dbReference type="AlphaFoldDB" id="A0A1I7X8L2"/>
<organism evidence="2 3">
    <name type="scientific">Heterorhabditis bacteriophora</name>
    <name type="common">Entomopathogenic nematode worm</name>
    <dbReference type="NCBI Taxonomy" id="37862"/>
    <lineage>
        <taxon>Eukaryota</taxon>
        <taxon>Metazoa</taxon>
        <taxon>Ecdysozoa</taxon>
        <taxon>Nematoda</taxon>
        <taxon>Chromadorea</taxon>
        <taxon>Rhabditida</taxon>
        <taxon>Rhabditina</taxon>
        <taxon>Rhabditomorpha</taxon>
        <taxon>Strongyloidea</taxon>
        <taxon>Heterorhabditidae</taxon>
        <taxon>Heterorhabditis</taxon>
    </lineage>
</organism>
<feature type="region of interest" description="Disordered" evidence="1">
    <location>
        <begin position="1"/>
        <end position="22"/>
    </location>
</feature>
<name>A0A1I7X8L2_HETBA</name>
<evidence type="ECO:0000313" key="3">
    <source>
        <dbReference type="WBParaSite" id="Hba_13836"/>
    </source>
</evidence>
<dbReference type="Proteomes" id="UP000095283">
    <property type="component" value="Unplaced"/>
</dbReference>
<dbReference type="WBParaSite" id="Hba_13836">
    <property type="protein sequence ID" value="Hba_13836"/>
    <property type="gene ID" value="Hba_13836"/>
</dbReference>